<protein>
    <submittedName>
        <fullName evidence="1">Uncharacterized protein</fullName>
    </submittedName>
</protein>
<proteinExistence type="predicted"/>
<evidence type="ECO:0000313" key="1">
    <source>
        <dbReference type="EMBL" id="MDR7385621.1"/>
    </source>
</evidence>
<dbReference type="EMBL" id="JAVDYE010000001">
    <property type="protein sequence ID" value="MDR7385621.1"/>
    <property type="molecule type" value="Genomic_DNA"/>
</dbReference>
<dbReference type="Proteomes" id="UP001183585">
    <property type="component" value="Unassembled WGS sequence"/>
</dbReference>
<gene>
    <name evidence="1" type="ORF">J2S48_005136</name>
</gene>
<dbReference type="RefSeq" id="WP_274998239.1">
    <property type="nucleotide sequence ID" value="NZ_JAJQQP010000022.1"/>
</dbReference>
<keyword evidence="2" id="KW-1185">Reference proteome</keyword>
<organism evidence="1 2">
    <name type="scientific">Promicromonospora iranensis</name>
    <dbReference type="NCBI Taxonomy" id="1105144"/>
    <lineage>
        <taxon>Bacteria</taxon>
        <taxon>Bacillati</taxon>
        <taxon>Actinomycetota</taxon>
        <taxon>Actinomycetes</taxon>
        <taxon>Micrococcales</taxon>
        <taxon>Promicromonosporaceae</taxon>
        <taxon>Promicromonospora</taxon>
    </lineage>
</organism>
<evidence type="ECO:0000313" key="2">
    <source>
        <dbReference type="Proteomes" id="UP001183585"/>
    </source>
</evidence>
<name>A0ABU2CWI1_9MICO</name>
<sequence length="43" mass="4529">MLIGQQRPSEVQAGHEAAAEHLFSVASATVRSATVEYTMIGAI</sequence>
<comment type="caution">
    <text evidence="1">The sequence shown here is derived from an EMBL/GenBank/DDBJ whole genome shotgun (WGS) entry which is preliminary data.</text>
</comment>
<accession>A0ABU2CWI1</accession>
<reference evidence="1 2" key="1">
    <citation type="submission" date="2023-07" db="EMBL/GenBank/DDBJ databases">
        <title>Sequencing the genomes of 1000 actinobacteria strains.</title>
        <authorList>
            <person name="Klenk H.-P."/>
        </authorList>
    </citation>
    <scope>NUCLEOTIDE SEQUENCE [LARGE SCALE GENOMIC DNA]</scope>
    <source>
        <strain evidence="1 2">DSM 45554</strain>
    </source>
</reference>